<evidence type="ECO:0000313" key="3">
    <source>
        <dbReference type="Proteomes" id="UP000222366"/>
    </source>
</evidence>
<evidence type="ECO:0000313" key="2">
    <source>
        <dbReference type="EMBL" id="PHM65131.1"/>
    </source>
</evidence>
<dbReference type="AlphaFoldDB" id="A0A2D0KNW7"/>
<dbReference type="Pfam" id="PF18021">
    <property type="entry name" value="Agglutinin_C"/>
    <property type="match status" value="1"/>
</dbReference>
<evidence type="ECO:0000259" key="1">
    <source>
        <dbReference type="Pfam" id="PF18021"/>
    </source>
</evidence>
<keyword evidence="3" id="KW-1185">Reference proteome</keyword>
<reference evidence="2 3" key="1">
    <citation type="journal article" date="2017" name="Nat. Microbiol.">
        <title>Natural product diversity associated with the nematode symbionts Photorhabdus and Xenorhabdus.</title>
        <authorList>
            <person name="Tobias N.J."/>
            <person name="Wolff H."/>
            <person name="Djahanschiri B."/>
            <person name="Grundmann F."/>
            <person name="Kronenwerth M."/>
            <person name="Shi Y.M."/>
            <person name="Simonyi S."/>
            <person name="Grun P."/>
            <person name="Shapiro-Ilan D."/>
            <person name="Pidot S.J."/>
            <person name="Stinear T.P."/>
            <person name="Ebersberger I."/>
            <person name="Bode H.B."/>
        </authorList>
    </citation>
    <scope>NUCLEOTIDE SEQUENCE [LARGE SCALE GENOMIC DNA]</scope>
    <source>
        <strain evidence="2 3">DSM 17904</strain>
    </source>
</reference>
<dbReference type="Gene3D" id="3.30.460.70">
    <property type="match status" value="1"/>
</dbReference>
<organism evidence="2 3">
    <name type="scientific">Xenorhabdus stockiae</name>
    <dbReference type="NCBI Taxonomy" id="351614"/>
    <lineage>
        <taxon>Bacteria</taxon>
        <taxon>Pseudomonadati</taxon>
        <taxon>Pseudomonadota</taxon>
        <taxon>Gammaproteobacteria</taxon>
        <taxon>Enterobacterales</taxon>
        <taxon>Morganellaceae</taxon>
        <taxon>Xenorhabdus</taxon>
    </lineage>
</organism>
<dbReference type="EMBL" id="NJAJ01000019">
    <property type="protein sequence ID" value="PHM65131.1"/>
    <property type="molecule type" value="Genomic_DNA"/>
</dbReference>
<comment type="caution">
    <text evidence="2">The sequence shown here is derived from an EMBL/GenBank/DDBJ whole genome shotgun (WGS) entry which is preliminary data.</text>
</comment>
<protein>
    <recommendedName>
        <fullName evidence="1">Agglutinin C-terminal domain-containing protein</fullName>
    </recommendedName>
</protein>
<dbReference type="InterPro" id="IPR040600">
    <property type="entry name" value="Agglutinin_C"/>
</dbReference>
<gene>
    <name evidence="2" type="ORF">Xsto_02279</name>
</gene>
<sequence length="332" mass="38971">MKNKNEITPKKEMDVFPEPNISEYKDDNFNNKCELMYEKKSPQIFSKISHNISYKLRAKDGSLLAMDRKGIISGKRYVFFAKDISFHANDVVIIKFYGDPSEGGQLVTGYKENKYDKYFLYANGPETSWNWIYWDKAGESSKELLIRMRVEYAGQSIVGDLYKLIWDNNGTDMFLCRADDEWGYVSSKDYTLFTFESCFIDQNDIFEKLKNTWPTAEIYFHMKKQNYEAISNITINEIYNESGLDKYKIRDYSFTSEDFCYVYKSEASKHAYNKELTHGYAVGIMYFTQNDNTIGAVNVFIDSSLDVYIFNPEFRSIIKVKDWDYPPSKIIM</sequence>
<dbReference type="Proteomes" id="UP000222366">
    <property type="component" value="Unassembled WGS sequence"/>
</dbReference>
<name>A0A2D0KNW7_9GAMM</name>
<dbReference type="RefSeq" id="WP_099125105.1">
    <property type="nucleotide sequence ID" value="NZ_CAWNRH010000092.1"/>
</dbReference>
<feature type="domain" description="Agglutinin C-terminal" evidence="1">
    <location>
        <begin position="227"/>
        <end position="314"/>
    </location>
</feature>
<proteinExistence type="predicted"/>
<accession>A0A2D0KNW7</accession>